<dbReference type="PANTHER" id="PTHR35280">
    <property type="entry name" value="F17L21.9"/>
    <property type="match status" value="1"/>
</dbReference>
<dbReference type="Proteomes" id="UP001652600">
    <property type="component" value="Chromosome 7"/>
</dbReference>
<keyword evidence="1" id="KW-1185">Reference proteome</keyword>
<protein>
    <submittedName>
        <fullName evidence="2">Uncharacterized protein LOC103494562</fullName>
    </submittedName>
</protein>
<dbReference type="GeneID" id="103494562"/>
<gene>
    <name evidence="2" type="primary">LOC103494562</name>
</gene>
<sequence length="189" mass="21588">MEKAAEEEMELISLAIRRLMEENRNRTTSHRSSDTDTDADDMQLLSQLLSEVESTREEQRLNHYSKQEDGEIIETNLEAEGENNVERSEIKVKTEEIVKELKEVKKQNFVTHCLVSAMIILTVAWQISEVSFILKLRDGLLSNPFKSLGTILKRKTTSAIQHQIEATELPQLNIPAIPHVSLPDFDDDS</sequence>
<reference evidence="2" key="1">
    <citation type="submission" date="2025-08" db="UniProtKB">
        <authorList>
            <consortium name="RefSeq"/>
        </authorList>
    </citation>
    <scope>IDENTIFICATION</scope>
    <source>
        <tissue evidence="2">Stem</tissue>
    </source>
</reference>
<dbReference type="FunCoup" id="A0A1S3BXR6">
    <property type="interactions" value="324"/>
</dbReference>
<dbReference type="KEGG" id="cmo:103494562"/>
<dbReference type="AlphaFoldDB" id="A0A1S3BXR6"/>
<accession>A0A1S3BXR6</accession>
<dbReference type="OrthoDB" id="782808at2759"/>
<dbReference type="InParanoid" id="A0A1S3BXR6"/>
<organism evidence="1 2">
    <name type="scientific">Cucumis melo</name>
    <name type="common">Muskmelon</name>
    <dbReference type="NCBI Taxonomy" id="3656"/>
    <lineage>
        <taxon>Eukaryota</taxon>
        <taxon>Viridiplantae</taxon>
        <taxon>Streptophyta</taxon>
        <taxon>Embryophyta</taxon>
        <taxon>Tracheophyta</taxon>
        <taxon>Spermatophyta</taxon>
        <taxon>Magnoliopsida</taxon>
        <taxon>eudicotyledons</taxon>
        <taxon>Gunneridae</taxon>
        <taxon>Pentapetalae</taxon>
        <taxon>rosids</taxon>
        <taxon>fabids</taxon>
        <taxon>Cucurbitales</taxon>
        <taxon>Cucurbitaceae</taxon>
        <taxon>Benincaseae</taxon>
        <taxon>Cucumis</taxon>
    </lineage>
</organism>
<evidence type="ECO:0000313" key="2">
    <source>
        <dbReference type="RefSeq" id="XP_008454012.1"/>
    </source>
</evidence>
<evidence type="ECO:0000313" key="1">
    <source>
        <dbReference type="Proteomes" id="UP001652600"/>
    </source>
</evidence>
<proteinExistence type="predicted"/>
<dbReference type="eggNOG" id="ENOG502S42P">
    <property type="taxonomic scope" value="Eukaryota"/>
</dbReference>
<dbReference type="PANTHER" id="PTHR35280:SF1">
    <property type="entry name" value="F17L21.9"/>
    <property type="match status" value="1"/>
</dbReference>
<dbReference type="RefSeq" id="XP_008454012.1">
    <property type="nucleotide sequence ID" value="XM_008455790.3"/>
</dbReference>
<name>A0A1S3BXR6_CUCME</name>